<accession>A0ACC2PML9</accession>
<dbReference type="EMBL" id="CM056741">
    <property type="protein sequence ID" value="KAJ8683824.1"/>
    <property type="molecule type" value="Genomic_DNA"/>
</dbReference>
<protein>
    <submittedName>
        <fullName evidence="1">Uncharacterized protein</fullName>
    </submittedName>
</protein>
<sequence length="130" mass="14649">MADRESIDDQLSQLEERRRELLARREAVQQNLVANPKSDSDGEMSDAHPRDDSRKIRSRSCSCSSSGDSDSQNGQNPNEPESEDDSCFSISSSSDDGADEPRVQFTRRVRTRLREALPRAPRFSELGFKT</sequence>
<evidence type="ECO:0000313" key="2">
    <source>
        <dbReference type="Proteomes" id="UP001239111"/>
    </source>
</evidence>
<dbReference type="Proteomes" id="UP001239111">
    <property type="component" value="Chromosome 1"/>
</dbReference>
<reference evidence="1" key="1">
    <citation type="submission" date="2023-04" db="EMBL/GenBank/DDBJ databases">
        <title>A chromosome-level genome assembly of the parasitoid wasp Eretmocerus hayati.</title>
        <authorList>
            <person name="Zhong Y."/>
            <person name="Liu S."/>
            <person name="Liu Y."/>
        </authorList>
    </citation>
    <scope>NUCLEOTIDE SEQUENCE</scope>
    <source>
        <strain evidence="1">ZJU_SS_LIU_2023</strain>
    </source>
</reference>
<proteinExistence type="predicted"/>
<organism evidence="1 2">
    <name type="scientific">Eretmocerus hayati</name>
    <dbReference type="NCBI Taxonomy" id="131215"/>
    <lineage>
        <taxon>Eukaryota</taxon>
        <taxon>Metazoa</taxon>
        <taxon>Ecdysozoa</taxon>
        <taxon>Arthropoda</taxon>
        <taxon>Hexapoda</taxon>
        <taxon>Insecta</taxon>
        <taxon>Pterygota</taxon>
        <taxon>Neoptera</taxon>
        <taxon>Endopterygota</taxon>
        <taxon>Hymenoptera</taxon>
        <taxon>Apocrita</taxon>
        <taxon>Proctotrupomorpha</taxon>
        <taxon>Chalcidoidea</taxon>
        <taxon>Aphelinidae</taxon>
        <taxon>Aphelininae</taxon>
        <taxon>Eretmocerus</taxon>
    </lineage>
</organism>
<evidence type="ECO:0000313" key="1">
    <source>
        <dbReference type="EMBL" id="KAJ8683824.1"/>
    </source>
</evidence>
<name>A0ACC2PML9_9HYME</name>
<keyword evidence="2" id="KW-1185">Reference proteome</keyword>
<gene>
    <name evidence="1" type="ORF">QAD02_019616</name>
</gene>
<comment type="caution">
    <text evidence="1">The sequence shown here is derived from an EMBL/GenBank/DDBJ whole genome shotgun (WGS) entry which is preliminary data.</text>
</comment>